<organism evidence="2 3">
    <name type="scientific">Cinchona calisaya</name>
    <dbReference type="NCBI Taxonomy" id="153742"/>
    <lineage>
        <taxon>Eukaryota</taxon>
        <taxon>Viridiplantae</taxon>
        <taxon>Streptophyta</taxon>
        <taxon>Embryophyta</taxon>
        <taxon>Tracheophyta</taxon>
        <taxon>Spermatophyta</taxon>
        <taxon>Magnoliopsida</taxon>
        <taxon>eudicotyledons</taxon>
        <taxon>Gunneridae</taxon>
        <taxon>Pentapetalae</taxon>
        <taxon>asterids</taxon>
        <taxon>lamiids</taxon>
        <taxon>Gentianales</taxon>
        <taxon>Rubiaceae</taxon>
        <taxon>Cinchonoideae</taxon>
        <taxon>Cinchoneae</taxon>
        <taxon>Cinchona</taxon>
    </lineage>
</organism>
<dbReference type="EMBL" id="JBJUIK010000011">
    <property type="protein sequence ID" value="KAL3514708.1"/>
    <property type="molecule type" value="Genomic_DNA"/>
</dbReference>
<comment type="caution">
    <text evidence="2">The sequence shown here is derived from an EMBL/GenBank/DDBJ whole genome shotgun (WGS) entry which is preliminary data.</text>
</comment>
<feature type="compositionally biased region" description="Low complexity" evidence="1">
    <location>
        <begin position="154"/>
        <end position="164"/>
    </location>
</feature>
<dbReference type="AlphaFoldDB" id="A0ABD2Z5E7"/>
<keyword evidence="3" id="KW-1185">Reference proteome</keyword>
<evidence type="ECO:0000256" key="1">
    <source>
        <dbReference type="SAM" id="MobiDB-lite"/>
    </source>
</evidence>
<feature type="compositionally biased region" description="Basic residues" evidence="1">
    <location>
        <begin position="239"/>
        <end position="251"/>
    </location>
</feature>
<dbReference type="PANTHER" id="PTHR47592:SF22">
    <property type="entry name" value="MYB_SANT-LIKE DOMAIN-CONTAINING PROTEIN"/>
    <property type="match status" value="1"/>
</dbReference>
<dbReference type="Pfam" id="PF14223">
    <property type="entry name" value="Retrotran_gag_2"/>
    <property type="match status" value="1"/>
</dbReference>
<accession>A0ABD2Z5E7</accession>
<sequence length="304" mass="34606">MELHMRYSIHSLVQIMMSRHKKHGNMPISYKEAKAIWEALIKKFTTEDATKQKFVGGKFYQWQMTDENEIKVQTNKYQKLLEDLKAEEILLPEKFATGVLIEKLPDLWNDYKNNLKHKQKTFTIEEPVTNILIEDTNRKEFGKEMALKANLVQSNNKSSTASSSGEQQLTANPGTGPCLGYQSEPELGNYNGHGPPQESESLEEGELSKEYESSMNSLATLFLWVDMERSQEQPSCRGSHGRKPRSRHTGSRKTPMAVKIPFNLSFVPKSISKKGNWISYYSSSSGTRSKTAYPSLRGSKAWNL</sequence>
<gene>
    <name evidence="2" type="ORF">ACH5RR_027425</name>
</gene>
<protein>
    <submittedName>
        <fullName evidence="2">Uncharacterized protein</fullName>
    </submittedName>
</protein>
<reference evidence="2 3" key="1">
    <citation type="submission" date="2024-11" db="EMBL/GenBank/DDBJ databases">
        <title>A near-complete genome assembly of Cinchona calisaya.</title>
        <authorList>
            <person name="Lian D.C."/>
            <person name="Zhao X.W."/>
            <person name="Wei L."/>
        </authorList>
    </citation>
    <scope>NUCLEOTIDE SEQUENCE [LARGE SCALE GENOMIC DNA]</scope>
    <source>
        <tissue evidence="2">Nenye</tissue>
    </source>
</reference>
<proteinExistence type="predicted"/>
<dbReference type="PANTHER" id="PTHR47592">
    <property type="entry name" value="PBF68 PROTEIN"/>
    <property type="match status" value="1"/>
</dbReference>
<feature type="region of interest" description="Disordered" evidence="1">
    <location>
        <begin position="152"/>
        <end position="210"/>
    </location>
</feature>
<evidence type="ECO:0000313" key="3">
    <source>
        <dbReference type="Proteomes" id="UP001630127"/>
    </source>
</evidence>
<name>A0ABD2Z5E7_9GENT</name>
<dbReference type="Proteomes" id="UP001630127">
    <property type="component" value="Unassembled WGS sequence"/>
</dbReference>
<feature type="region of interest" description="Disordered" evidence="1">
    <location>
        <begin position="232"/>
        <end position="255"/>
    </location>
</feature>
<evidence type="ECO:0000313" key="2">
    <source>
        <dbReference type="EMBL" id="KAL3514708.1"/>
    </source>
</evidence>